<reference evidence="1 2" key="1">
    <citation type="submission" date="2018-03" db="EMBL/GenBank/DDBJ databases">
        <title>Lachnoclostridium SNUG30386 gen.nov., sp.nov., isolated from human faeces.</title>
        <authorList>
            <person name="Seo B."/>
            <person name="Jeon K."/>
            <person name="Ko G."/>
        </authorList>
    </citation>
    <scope>NUCLEOTIDE SEQUENCE [LARGE SCALE GENOMIC DNA]</scope>
    <source>
        <strain evidence="1 2">SNUG30386</strain>
    </source>
</reference>
<dbReference type="Pfam" id="PF12994">
    <property type="entry name" value="DUF3878"/>
    <property type="match status" value="1"/>
</dbReference>
<evidence type="ECO:0000313" key="2">
    <source>
        <dbReference type="Proteomes" id="UP000241048"/>
    </source>
</evidence>
<sequence>MDPFSMLELLLSENQFELILPETGTSAPDTIRLVYLMNDAVESFLLFHNARLTGTYDPAYEGELDALLTQDENERYALIVHQGDSVVTLFFEDLTLENHYYDYSQLGHFWMKGYEYLRQLEYRIAILRDKLDYLGENSCNANERELASLAEFPPLNVCCYPAVPEKYRVIRENPWHLSEDASRVFQSIAVEASDPKLLHRLKDYEQHPTKRRARQIARLLHRNAHAKTVDLLTRKLQKASSAYPSRTFGKAQQTRHLALELFAKKRQKELEKRGIRSELLREEPFTTAQDSIEFKMHLMIWEKGILNRKARIETWEDQ</sequence>
<proteinExistence type="predicted"/>
<keyword evidence="2" id="KW-1185">Reference proteome</keyword>
<comment type="caution">
    <text evidence="1">The sequence shown here is derived from an EMBL/GenBank/DDBJ whole genome shotgun (WGS) entry which is preliminary data.</text>
</comment>
<dbReference type="AlphaFoldDB" id="A0A2T3FP86"/>
<dbReference type="EMBL" id="PYLO01000003">
    <property type="protein sequence ID" value="PST37090.1"/>
    <property type="molecule type" value="Genomic_DNA"/>
</dbReference>
<dbReference type="InterPro" id="IPR024538">
    <property type="entry name" value="DUF3878"/>
</dbReference>
<organism evidence="1 2">
    <name type="scientific">Clostridium fessum</name>
    <dbReference type="NCBI Taxonomy" id="2126740"/>
    <lineage>
        <taxon>Bacteria</taxon>
        <taxon>Bacillati</taxon>
        <taxon>Bacillota</taxon>
        <taxon>Clostridia</taxon>
        <taxon>Eubacteriales</taxon>
        <taxon>Clostridiaceae</taxon>
        <taxon>Clostridium</taxon>
    </lineage>
</organism>
<dbReference type="Proteomes" id="UP000241048">
    <property type="component" value="Unassembled WGS sequence"/>
</dbReference>
<gene>
    <name evidence="1" type="ORF">C7U56_11195</name>
</gene>
<protein>
    <submittedName>
        <fullName evidence="1">Uncharacterized protein</fullName>
    </submittedName>
</protein>
<evidence type="ECO:0000313" key="1">
    <source>
        <dbReference type="EMBL" id="PST37090.1"/>
    </source>
</evidence>
<name>A0A2T3FP86_9CLOT</name>
<accession>A0A2T3FP86</accession>
<dbReference type="RefSeq" id="WP_107001273.1">
    <property type="nucleotide sequence ID" value="NZ_DBFVRN010000055.1"/>
</dbReference>